<dbReference type="Proteomes" id="UP000587527">
    <property type="component" value="Unassembled WGS sequence"/>
</dbReference>
<gene>
    <name evidence="2" type="ORF">F4553_007217</name>
</gene>
<protein>
    <recommendedName>
        <fullName evidence="4">Secreted protein</fullName>
    </recommendedName>
</protein>
<evidence type="ECO:0000313" key="2">
    <source>
        <dbReference type="EMBL" id="MBB5873783.1"/>
    </source>
</evidence>
<dbReference type="AlphaFoldDB" id="A0A841C3S1"/>
<proteinExistence type="predicted"/>
<feature type="signal peptide" evidence="1">
    <location>
        <begin position="1"/>
        <end position="33"/>
    </location>
</feature>
<reference evidence="2 3" key="1">
    <citation type="submission" date="2020-08" db="EMBL/GenBank/DDBJ databases">
        <title>Sequencing the genomes of 1000 actinobacteria strains.</title>
        <authorList>
            <person name="Klenk H.-P."/>
        </authorList>
    </citation>
    <scope>NUCLEOTIDE SEQUENCE [LARGE SCALE GENOMIC DNA]</scope>
    <source>
        <strain evidence="2 3">DSM 45362</strain>
    </source>
</reference>
<keyword evidence="3" id="KW-1185">Reference proteome</keyword>
<evidence type="ECO:0008006" key="4">
    <source>
        <dbReference type="Google" id="ProtNLM"/>
    </source>
</evidence>
<comment type="caution">
    <text evidence="2">The sequence shown here is derived from an EMBL/GenBank/DDBJ whole genome shotgun (WGS) entry which is preliminary data.</text>
</comment>
<accession>A0A841C3S1</accession>
<keyword evidence="1" id="KW-0732">Signal</keyword>
<feature type="chain" id="PRO_5032821610" description="Secreted protein" evidence="1">
    <location>
        <begin position="34"/>
        <end position="153"/>
    </location>
</feature>
<dbReference type="RefSeq" id="WP_184845360.1">
    <property type="nucleotide sequence ID" value="NZ_JACHMN010000003.1"/>
</dbReference>
<evidence type="ECO:0000256" key="1">
    <source>
        <dbReference type="SAM" id="SignalP"/>
    </source>
</evidence>
<name>A0A841C3S1_9ACTN</name>
<evidence type="ECO:0000313" key="3">
    <source>
        <dbReference type="Proteomes" id="UP000587527"/>
    </source>
</evidence>
<dbReference type="EMBL" id="JACHMN010000003">
    <property type="protein sequence ID" value="MBB5873783.1"/>
    <property type="molecule type" value="Genomic_DNA"/>
</dbReference>
<organism evidence="2 3">
    <name type="scientific">Allocatelliglobosispora scoriae</name>
    <dbReference type="NCBI Taxonomy" id="643052"/>
    <lineage>
        <taxon>Bacteria</taxon>
        <taxon>Bacillati</taxon>
        <taxon>Actinomycetota</taxon>
        <taxon>Actinomycetes</taxon>
        <taxon>Micromonosporales</taxon>
        <taxon>Micromonosporaceae</taxon>
        <taxon>Allocatelliglobosispora</taxon>
    </lineage>
</organism>
<sequence>MLGQRTWTRKIRHAGLGLLVAALVGLFATPAQAAEPEQIPPGSFVVLDPASGKVISIQPLDRAGLEISNTNICSTASYACFYSGQVPYAHQGFYGTPGTFFGSWPYRSGGRSGGYTTQFCWINGGTVCSPILPPGTTFSYGSSRFTGTSVTIF</sequence>